<dbReference type="InParanoid" id="A0A2P5FR05"/>
<dbReference type="Proteomes" id="UP000237000">
    <property type="component" value="Unassembled WGS sequence"/>
</dbReference>
<accession>A0A2P5FR05</accession>
<dbReference type="AlphaFoldDB" id="A0A2P5FR05"/>
<evidence type="ECO:0000313" key="2">
    <source>
        <dbReference type="Proteomes" id="UP000237000"/>
    </source>
</evidence>
<comment type="caution">
    <text evidence="1">The sequence shown here is derived from an EMBL/GenBank/DDBJ whole genome shotgun (WGS) entry which is preliminary data.</text>
</comment>
<dbReference type="EMBL" id="JXTC01000014">
    <property type="protein sequence ID" value="POO00240.1"/>
    <property type="molecule type" value="Genomic_DNA"/>
</dbReference>
<evidence type="ECO:0000313" key="1">
    <source>
        <dbReference type="EMBL" id="POO00240.1"/>
    </source>
</evidence>
<name>A0A2P5FR05_TREOI</name>
<proteinExistence type="predicted"/>
<protein>
    <submittedName>
        <fullName evidence="1">Uncharacterized protein</fullName>
    </submittedName>
</protein>
<keyword evidence="2" id="KW-1185">Reference proteome</keyword>
<sequence>MVCVRSIHIRSTKILQYNGRKKMEIKREDREKRGALDVDKGWAVELRATELQSDLIFLLG</sequence>
<organism evidence="1 2">
    <name type="scientific">Trema orientale</name>
    <name type="common">Charcoal tree</name>
    <name type="synonym">Celtis orientalis</name>
    <dbReference type="NCBI Taxonomy" id="63057"/>
    <lineage>
        <taxon>Eukaryota</taxon>
        <taxon>Viridiplantae</taxon>
        <taxon>Streptophyta</taxon>
        <taxon>Embryophyta</taxon>
        <taxon>Tracheophyta</taxon>
        <taxon>Spermatophyta</taxon>
        <taxon>Magnoliopsida</taxon>
        <taxon>eudicotyledons</taxon>
        <taxon>Gunneridae</taxon>
        <taxon>Pentapetalae</taxon>
        <taxon>rosids</taxon>
        <taxon>fabids</taxon>
        <taxon>Rosales</taxon>
        <taxon>Cannabaceae</taxon>
        <taxon>Trema</taxon>
    </lineage>
</organism>
<gene>
    <name evidence="1" type="ORF">TorRG33x02_040180</name>
</gene>
<reference evidence="2" key="1">
    <citation type="submission" date="2016-06" db="EMBL/GenBank/DDBJ databases">
        <title>Parallel loss of symbiosis genes in relatives of nitrogen-fixing non-legume Parasponia.</title>
        <authorList>
            <person name="Van Velzen R."/>
            <person name="Holmer R."/>
            <person name="Bu F."/>
            <person name="Rutten L."/>
            <person name="Van Zeijl A."/>
            <person name="Liu W."/>
            <person name="Santuari L."/>
            <person name="Cao Q."/>
            <person name="Sharma T."/>
            <person name="Shen D."/>
            <person name="Roswanjaya Y."/>
            <person name="Wardhani T."/>
            <person name="Kalhor M.S."/>
            <person name="Jansen J."/>
            <person name="Van den Hoogen J."/>
            <person name="Gungor B."/>
            <person name="Hartog M."/>
            <person name="Hontelez J."/>
            <person name="Verver J."/>
            <person name="Yang W.-C."/>
            <person name="Schijlen E."/>
            <person name="Repin R."/>
            <person name="Schilthuizen M."/>
            <person name="Schranz E."/>
            <person name="Heidstra R."/>
            <person name="Miyata K."/>
            <person name="Fedorova E."/>
            <person name="Kohlen W."/>
            <person name="Bisseling T."/>
            <person name="Smit S."/>
            <person name="Geurts R."/>
        </authorList>
    </citation>
    <scope>NUCLEOTIDE SEQUENCE [LARGE SCALE GENOMIC DNA]</scope>
    <source>
        <strain evidence="2">cv. RG33-2</strain>
    </source>
</reference>